<feature type="domain" description="Mucin binding" evidence="3">
    <location>
        <begin position="595"/>
        <end position="668"/>
    </location>
</feature>
<keyword evidence="2" id="KW-1133">Transmembrane helix</keyword>
<dbReference type="AlphaFoldDB" id="A0A1K2HDX1"/>
<evidence type="ECO:0000313" key="6">
    <source>
        <dbReference type="Proteomes" id="UP000185655"/>
    </source>
</evidence>
<dbReference type="EMBL" id="FPKS01000006">
    <property type="protein sequence ID" value="SFZ74837.1"/>
    <property type="molecule type" value="Genomic_DNA"/>
</dbReference>
<proteinExistence type="predicted"/>
<evidence type="ECO:0000313" key="5">
    <source>
        <dbReference type="EMBL" id="SFZ74837.1"/>
    </source>
</evidence>
<keyword evidence="2" id="KW-0812">Transmembrane</keyword>
<dbReference type="Gene3D" id="3.10.20.470">
    <property type="match status" value="1"/>
</dbReference>
<reference evidence="4 7" key="1">
    <citation type="submission" date="2014-12" db="EMBL/GenBank/DDBJ databases">
        <title>Draft genome sequences of 10 type strains of Lactococcus.</title>
        <authorList>
            <person name="Sun Z."/>
            <person name="Zhong Z."/>
            <person name="Liu W."/>
            <person name="Zhang W."/>
            <person name="Zhang H."/>
        </authorList>
    </citation>
    <scope>NUCLEOTIDE SEQUENCE [LARGE SCALE GENOMIC DNA]</scope>
    <source>
        <strain evidence="4 7">DSM 22330</strain>
    </source>
</reference>
<feature type="transmembrane region" description="Helical" evidence="2">
    <location>
        <begin position="21"/>
        <end position="38"/>
    </location>
</feature>
<name>A0A1K2HDX1_9LACT</name>
<dbReference type="InterPro" id="IPR022263">
    <property type="entry name" value="KxYKxGKxW"/>
</dbReference>
<keyword evidence="1" id="KW-0732">Signal</keyword>
<gene>
    <name evidence="4" type="ORF">RR45_GL001168</name>
    <name evidence="5" type="ORF">SAMN02746068_01379</name>
</gene>
<keyword evidence="7" id="KW-1185">Reference proteome</keyword>
<evidence type="ECO:0000313" key="7">
    <source>
        <dbReference type="Proteomes" id="UP000218979"/>
    </source>
</evidence>
<organism evidence="5 6">
    <name type="scientific">Pseudolactococcus chungangensis CAU 28 = DSM 22330</name>
    <dbReference type="NCBI Taxonomy" id="1122154"/>
    <lineage>
        <taxon>Bacteria</taxon>
        <taxon>Bacillati</taxon>
        <taxon>Bacillota</taxon>
        <taxon>Bacilli</taxon>
        <taxon>Lactobacillales</taxon>
        <taxon>Streptococcaceae</taxon>
        <taxon>Pseudolactococcus</taxon>
    </lineage>
</organism>
<reference evidence="5 6" key="2">
    <citation type="submission" date="2016-11" db="EMBL/GenBank/DDBJ databases">
        <authorList>
            <person name="Jaros S."/>
            <person name="Januszkiewicz K."/>
            <person name="Wedrychowicz H."/>
        </authorList>
    </citation>
    <scope>NUCLEOTIDE SEQUENCE [LARGE SCALE GENOMIC DNA]</scope>
    <source>
        <strain evidence="5 6">DSM 22330</strain>
    </source>
</reference>
<keyword evidence="2" id="KW-0472">Membrane</keyword>
<sequence length="943" mass="100961">MKDYQSDTKKINYRTWKSGEKWLYAGAALVAMIGGAVLETTGITPRVLSYIQDGSSTGIASAMSTSATVLLRGNVLPTDFYASVSDFTVPATVARDFSNNATISSTGGIRPYWEGNTFVIPSAPAANAIANFNQPLDPSKNFSISGSVTVRDGRIPAAGFYISDIPSSDIINKLGTGTSNWPGSSGSLKDESSAYKGHYMLFSGFHNDGGWVAILSSGTAYSRITKGGSAFGASEYMDDDFVGLYGGWENVVVDVTISYTASSGIVSVTYKHNSSTTDGGVGAYDKKTKSATVDYSIPKDKPVYLGIVGNGNKNDVKYTSRSIVTSMTGTYLTTNRTVRFIDDAGNKLALDSKILMPRGGRLGIGNEDDDAPYYFDKPAMPSGYTYLPSLNPTTYVGESTSSIGAVVYQRDTQQWTVNHVNQLTGRNIGKDEWHAKTNEIINKTTDAQSGYYIVDKDAVVGPDVSNVSTSADGAKVSWTAKVDDTSNGALTTDSVPQEAKLYTLPSVQERILTIKMPDGTILTESQMSTTDTDFTPIAGQYAIPGYRAVIDGTPVTDAQANLGIPSEPTDKTHNLKATTDSVPQKHTVTYLADPQKASIVYKDVTTGTVLKTDNITGVSDALMSYDTATDIANYVSQGYVVKSNNFTDSVEKFDNVPGVDQDYLVELVRDSKGQTETKSITHEVVYSVKHNLVPPPLGYKTMATITHDYFVDQVSGSKITNQFSDYAVNGAVNDSPEAPKYTSDHPDATVDASGLITFVSPLVPSVQDHVSTVAENTSIDFASANAVHTLTSTVLYELDDTINVTIPTNTIFYNKTTDVVIKAPVYTIKNNSGAPLKVSVDGFTPAGNNPAMPADFALNLNVTGKKVTTSSAKLIEKGLVQTASNELMTLANCLDQYDKADTPVVRGAAVNNIANFTFGGSATTLDVRKLEYTLSLKFESIQF</sequence>
<dbReference type="EMBL" id="JXJT01000025">
    <property type="protein sequence ID" value="PCS01074.1"/>
    <property type="molecule type" value="Genomic_DNA"/>
</dbReference>
<evidence type="ECO:0000256" key="1">
    <source>
        <dbReference type="ARBA" id="ARBA00022729"/>
    </source>
</evidence>
<dbReference type="Proteomes" id="UP000185655">
    <property type="component" value="Unassembled WGS sequence"/>
</dbReference>
<dbReference type="NCBIfam" id="TIGR03715">
    <property type="entry name" value="KxYKxGKxW"/>
    <property type="match status" value="1"/>
</dbReference>
<dbReference type="Proteomes" id="UP000218979">
    <property type="component" value="Unassembled WGS sequence"/>
</dbReference>
<dbReference type="Pfam" id="PF17965">
    <property type="entry name" value="MucBP_2"/>
    <property type="match status" value="1"/>
</dbReference>
<dbReference type="RefSeq" id="WP_072353597.1">
    <property type="nucleotide sequence ID" value="NZ_FPKS01000006.1"/>
</dbReference>
<accession>A0A1K2HDX1</accession>
<evidence type="ECO:0000313" key="4">
    <source>
        <dbReference type="EMBL" id="PCS01074.1"/>
    </source>
</evidence>
<dbReference type="InterPro" id="IPR041558">
    <property type="entry name" value="MucBP_2"/>
</dbReference>
<evidence type="ECO:0000256" key="2">
    <source>
        <dbReference type="SAM" id="Phobius"/>
    </source>
</evidence>
<dbReference type="STRING" id="1122154.SAMN02746068_01379"/>
<protein>
    <submittedName>
        <fullName evidence="5">KxYKxGKxW signal peptide containing protein</fullName>
    </submittedName>
    <submittedName>
        <fullName evidence="4">Mucus binding protein</fullName>
    </submittedName>
</protein>
<evidence type="ECO:0000259" key="3">
    <source>
        <dbReference type="Pfam" id="PF17965"/>
    </source>
</evidence>